<dbReference type="Pfam" id="PF02720">
    <property type="entry name" value="DUF222"/>
    <property type="match status" value="1"/>
</dbReference>
<protein>
    <recommendedName>
        <fullName evidence="1">DUF222 domain-containing protein</fullName>
    </recommendedName>
</protein>
<accession>A0ABX2F4Z1</accession>
<evidence type="ECO:0000259" key="1">
    <source>
        <dbReference type="Pfam" id="PF02720"/>
    </source>
</evidence>
<reference evidence="2 3" key="1">
    <citation type="submission" date="2020-01" db="EMBL/GenBank/DDBJ databases">
        <title>Kibdelosporangium persica a novel Actinomycetes from a hot desert in Iran.</title>
        <authorList>
            <person name="Safaei N."/>
            <person name="Zaburannyi N."/>
            <person name="Mueller R."/>
            <person name="Wink J."/>
        </authorList>
    </citation>
    <scope>NUCLEOTIDE SEQUENCE [LARGE SCALE GENOMIC DNA]</scope>
    <source>
        <strain evidence="2 3">4NS15</strain>
    </source>
</reference>
<evidence type="ECO:0000313" key="2">
    <source>
        <dbReference type="EMBL" id="NRN66400.1"/>
    </source>
</evidence>
<sequence>MGQIASTPLWQLGNRDLVARLTAVHRRILRDYAEYFAILSEVDGQGTAYELGYGNTAALLVHTQNISRSEANQRIAQATALHDVKTPTGAVIEASLPLTAAKLAAGEISVGQVEVIRKFVGSLD</sequence>
<name>A0ABX2F4Z1_9PSEU</name>
<dbReference type="Proteomes" id="UP000763557">
    <property type="component" value="Unassembled WGS sequence"/>
</dbReference>
<keyword evidence="3" id="KW-1185">Reference proteome</keyword>
<feature type="domain" description="DUF222" evidence="1">
    <location>
        <begin position="20"/>
        <end position="123"/>
    </location>
</feature>
<dbReference type="InterPro" id="IPR003870">
    <property type="entry name" value="DUF222"/>
</dbReference>
<dbReference type="EMBL" id="JAAATY010000010">
    <property type="protein sequence ID" value="NRN66400.1"/>
    <property type="molecule type" value="Genomic_DNA"/>
</dbReference>
<feature type="non-terminal residue" evidence="2">
    <location>
        <position position="124"/>
    </location>
</feature>
<gene>
    <name evidence="2" type="ORF">GC106_36250</name>
</gene>
<comment type="caution">
    <text evidence="2">The sequence shown here is derived from an EMBL/GenBank/DDBJ whole genome shotgun (WGS) entry which is preliminary data.</text>
</comment>
<proteinExistence type="predicted"/>
<evidence type="ECO:0000313" key="3">
    <source>
        <dbReference type="Proteomes" id="UP000763557"/>
    </source>
</evidence>
<organism evidence="2 3">
    <name type="scientific">Kibdelosporangium persicum</name>
    <dbReference type="NCBI Taxonomy" id="2698649"/>
    <lineage>
        <taxon>Bacteria</taxon>
        <taxon>Bacillati</taxon>
        <taxon>Actinomycetota</taxon>
        <taxon>Actinomycetes</taxon>
        <taxon>Pseudonocardiales</taxon>
        <taxon>Pseudonocardiaceae</taxon>
        <taxon>Kibdelosporangium</taxon>
    </lineage>
</organism>
<dbReference type="RefSeq" id="WP_173132390.1">
    <property type="nucleotide sequence ID" value="NZ_JAAATY010000010.1"/>
</dbReference>